<dbReference type="InterPro" id="IPR008928">
    <property type="entry name" value="6-hairpin_glycosidase_sf"/>
</dbReference>
<dbReference type="InterPro" id="IPR012341">
    <property type="entry name" value="6hp_glycosidase-like_sf"/>
</dbReference>
<dbReference type="GO" id="GO:0005975">
    <property type="term" value="P:carbohydrate metabolic process"/>
    <property type="evidence" value="ECO:0007669"/>
    <property type="project" value="InterPro"/>
</dbReference>
<feature type="domain" description="Mannosylglycerate hydrolase MGH1-like glycoside hydrolase" evidence="1">
    <location>
        <begin position="287"/>
        <end position="620"/>
    </location>
</feature>
<keyword evidence="3" id="KW-1185">Reference proteome</keyword>
<proteinExistence type="predicted"/>
<name>A0A7X0SIU2_9BACL</name>
<dbReference type="EMBL" id="JACJVO010000008">
    <property type="protein sequence ID" value="MBB6730676.1"/>
    <property type="molecule type" value="Genomic_DNA"/>
</dbReference>
<reference evidence="2 3" key="1">
    <citation type="submission" date="2020-08" db="EMBL/GenBank/DDBJ databases">
        <title>Cohnella phylogeny.</title>
        <authorList>
            <person name="Dunlap C."/>
        </authorList>
    </citation>
    <scope>NUCLEOTIDE SEQUENCE [LARGE SCALE GENOMIC DNA]</scope>
    <source>
        <strain evidence="2 3">CBP 2801</strain>
    </source>
</reference>
<sequence>MDEALAGGKRSLRTIPQALLLGPTGARLWADYVLPQPGFAGAIDFIHKLNIPLLFTVECTGTDVYEPCGIEWRPSHLSLTYRNEDVRFSEKKFVTWDDCAVSCQTWENIGSEPLALKLRVNGKLFGERSGDGFAGSLAFPEHGFRMTAALGTDASGLADGIVLQPGERIRFVVAAALGLEETDPAERLRERIGPFTGGRVPFDDIAPRHQRAYQSWFDRAPSFVSNEPLLDKTWQYRWYVLRHNLAHPGIGNLRHPLFYEGRSHKMTKRPYAPEGWEFSKMIPLTVPMHLLESRWHHDAEYGEGSIRNMLANQGEDGFYPATFVNKTLHSYANFFGWAVYQFYLVHRDRELVRELLPSLKKQIEGEAAKLGNSADTLIIEYVHQHTGKEYQPSYWYFHDYPKDPKDPSAYTPLKRVDRSIYHYLNCRGAAELCRLLDDPDAERFAGWADRVRDDVLDKMWDEPSRFFYDLHHETDRKAMVKNIVGFYPYWAGVTDAGHAEGLNRLFRTEEFATPCPFPSVSADCPVYTAEGGWQGLFLKGRNGCVWDGPTWPYTNSVVLDALAGESKRGGHRYDEAFGRWFREFSLLHYSSRDLGRPYLVEHYNSRTGEAISDEADYNHSYYIDLVVRHIAGLNAEADRIVLDPVDIGLRHFDLDNVRIAGRNVRVSYRRPDPGAPAENDGYRLYADGREVLRSDSLTRMEYRL</sequence>
<dbReference type="Proteomes" id="UP000564644">
    <property type="component" value="Unassembled WGS sequence"/>
</dbReference>
<protein>
    <recommendedName>
        <fullName evidence="1">Mannosylglycerate hydrolase MGH1-like glycoside hydrolase domain-containing protein</fullName>
    </recommendedName>
</protein>
<comment type="caution">
    <text evidence="2">The sequence shown here is derived from an EMBL/GenBank/DDBJ whole genome shotgun (WGS) entry which is preliminary data.</text>
</comment>
<dbReference type="InterPro" id="IPR054491">
    <property type="entry name" value="MGH1-like_GH"/>
</dbReference>
<organism evidence="2 3">
    <name type="scientific">Cohnella zeiphila</name>
    <dbReference type="NCBI Taxonomy" id="2761120"/>
    <lineage>
        <taxon>Bacteria</taxon>
        <taxon>Bacillati</taxon>
        <taxon>Bacillota</taxon>
        <taxon>Bacilli</taxon>
        <taxon>Bacillales</taxon>
        <taxon>Paenibacillaceae</taxon>
        <taxon>Cohnella</taxon>
    </lineage>
</organism>
<evidence type="ECO:0000259" key="1">
    <source>
        <dbReference type="Pfam" id="PF22422"/>
    </source>
</evidence>
<dbReference type="SUPFAM" id="SSF48208">
    <property type="entry name" value="Six-hairpin glycosidases"/>
    <property type="match status" value="1"/>
</dbReference>
<evidence type="ECO:0000313" key="3">
    <source>
        <dbReference type="Proteomes" id="UP000564644"/>
    </source>
</evidence>
<accession>A0A7X0SIU2</accession>
<dbReference type="AlphaFoldDB" id="A0A7X0SIU2"/>
<evidence type="ECO:0000313" key="2">
    <source>
        <dbReference type="EMBL" id="MBB6730676.1"/>
    </source>
</evidence>
<gene>
    <name evidence="2" type="ORF">H7C18_07140</name>
</gene>
<dbReference type="Gene3D" id="1.50.10.10">
    <property type="match status" value="1"/>
</dbReference>
<dbReference type="Pfam" id="PF22422">
    <property type="entry name" value="MGH1-like_GH"/>
    <property type="match status" value="1"/>
</dbReference>